<reference evidence="3 4" key="1">
    <citation type="submission" date="2017-04" db="EMBL/GenBank/DDBJ databases">
        <authorList>
            <person name="Afonso C.L."/>
            <person name="Miller P.J."/>
            <person name="Scott M.A."/>
            <person name="Spackman E."/>
            <person name="Goraichik I."/>
            <person name="Dimitrov K.M."/>
            <person name="Suarez D.L."/>
            <person name="Swayne D.E."/>
        </authorList>
    </citation>
    <scope>NUCLEOTIDE SEQUENCE [LARGE SCALE GENOMIC DNA]</scope>
    <source>
        <strain evidence="3 4">LMG26642</strain>
    </source>
</reference>
<dbReference type="Gene3D" id="1.10.10.2840">
    <property type="entry name" value="PucR C-terminal helix-turn-helix domain"/>
    <property type="match status" value="1"/>
</dbReference>
<evidence type="ECO:0000313" key="4">
    <source>
        <dbReference type="Proteomes" id="UP000193435"/>
    </source>
</evidence>
<proteinExistence type="predicted"/>
<dbReference type="PANTHER" id="PTHR33744:SF1">
    <property type="entry name" value="DNA-BINDING TRANSCRIPTIONAL ACTIVATOR ADER"/>
    <property type="match status" value="1"/>
</dbReference>
<protein>
    <submittedName>
        <fullName evidence="3">Purine catabolism regulatory protein</fullName>
    </submittedName>
</protein>
<dbReference type="Pfam" id="PF07905">
    <property type="entry name" value="PucR"/>
    <property type="match status" value="1"/>
</dbReference>
<dbReference type="InterPro" id="IPR025736">
    <property type="entry name" value="PucR_C-HTH_dom"/>
</dbReference>
<dbReference type="PANTHER" id="PTHR33744">
    <property type="entry name" value="CARBOHYDRATE DIACID REGULATOR"/>
    <property type="match status" value="1"/>
</dbReference>
<evidence type="ECO:0000313" key="3">
    <source>
        <dbReference type="EMBL" id="SMH34707.1"/>
    </source>
</evidence>
<dbReference type="Pfam" id="PF13556">
    <property type="entry name" value="HTH_30"/>
    <property type="match status" value="1"/>
</dbReference>
<dbReference type="RefSeq" id="WP_159446077.1">
    <property type="nucleotide sequence ID" value="NZ_FOAH01000005.1"/>
</dbReference>
<sequence length="542" mass="63158">MNLTVKELLDFDSLKEATILTKHAKLTNSVTGIMIVEGPDIESWGREGELLLSSYYALKDLSSVELSDFFTKVHQLKISGLIIKIDRLVVSIPAYIIELCEKNELPLIQIPKQTQYEPILLDVMGKIINNNIHLLEKYYSLQNHFTKMALNEPEIVDILRVLEKLIKKPISLKNTIKEEWISTNPFYDNVLFIQSISLNKQKYMNYDYTRRKVTSQLVENNQTYTQLVVPIPNLKINSYELIVHELDSSTPNEDFLAIENTISFLQMELLKKYAVSQTTLHYRNSIISDMLNNRIEDTDELNEKITSLKLTNSSNFRIFICHLPTSSLTAELPDEQHKKERQFAFTLIEETKKHWLQHVYLIRNHKIVFIMDTKQDSEEIIKKRLFASIEASKKIVSLDQLDITISFSYKSDLLHLPSLYKQAKNTQKITALFGEENMIYSYHDIGIYQLFADMDHLNQFEKFIPESLLTLNASHPDLVETLKVFLDKNQNYKDTADTLFLHPKTVRYRLDKIKKLTAIQFNQAEELLQINVGLRLLKMMNK</sequence>
<dbReference type="STRING" id="1073423.SAMN04488700_1697"/>
<dbReference type="InterPro" id="IPR042070">
    <property type="entry name" value="PucR_C-HTH_sf"/>
</dbReference>
<evidence type="ECO:0000259" key="1">
    <source>
        <dbReference type="Pfam" id="PF07905"/>
    </source>
</evidence>
<accession>A0A1X7NAT9</accession>
<dbReference type="EMBL" id="FXBJ01000002">
    <property type="protein sequence ID" value="SMH34707.1"/>
    <property type="molecule type" value="Genomic_DNA"/>
</dbReference>
<organism evidence="3 4">
    <name type="scientific">Carnobacterium iners</name>
    <dbReference type="NCBI Taxonomy" id="1073423"/>
    <lineage>
        <taxon>Bacteria</taxon>
        <taxon>Bacillati</taxon>
        <taxon>Bacillota</taxon>
        <taxon>Bacilli</taxon>
        <taxon>Lactobacillales</taxon>
        <taxon>Carnobacteriaceae</taxon>
        <taxon>Carnobacterium</taxon>
    </lineage>
</organism>
<name>A0A1X7NAT9_9LACT</name>
<dbReference type="AlphaFoldDB" id="A0A1X7NAT9"/>
<gene>
    <name evidence="3" type="ORF">SAMN04488700_1697</name>
</gene>
<feature type="domain" description="PucR C-terminal helix-turn-helix" evidence="2">
    <location>
        <begin position="478"/>
        <end position="535"/>
    </location>
</feature>
<dbReference type="InterPro" id="IPR012914">
    <property type="entry name" value="PucR_dom"/>
</dbReference>
<feature type="domain" description="Purine catabolism PurC-like" evidence="1">
    <location>
        <begin position="7"/>
        <end position="127"/>
    </location>
</feature>
<dbReference type="InterPro" id="IPR051448">
    <property type="entry name" value="CdaR-like_regulators"/>
</dbReference>
<dbReference type="Proteomes" id="UP000193435">
    <property type="component" value="Unassembled WGS sequence"/>
</dbReference>
<evidence type="ECO:0000259" key="2">
    <source>
        <dbReference type="Pfam" id="PF13556"/>
    </source>
</evidence>
<keyword evidence="4" id="KW-1185">Reference proteome</keyword>